<gene>
    <name evidence="1" type="ORF">D1614_04305</name>
</gene>
<evidence type="ECO:0000313" key="2">
    <source>
        <dbReference type="Proteomes" id="UP000265926"/>
    </source>
</evidence>
<evidence type="ECO:0008006" key="3">
    <source>
        <dbReference type="Google" id="ProtNLM"/>
    </source>
</evidence>
<name>A0A399T5B0_9BACT</name>
<protein>
    <recommendedName>
        <fullName evidence="3">Gliding motility-associated C-terminal domain-containing protein</fullName>
    </recommendedName>
</protein>
<organism evidence="1 2">
    <name type="scientific">Maribellus luteus</name>
    <dbReference type="NCBI Taxonomy" id="2305463"/>
    <lineage>
        <taxon>Bacteria</taxon>
        <taxon>Pseudomonadati</taxon>
        <taxon>Bacteroidota</taxon>
        <taxon>Bacteroidia</taxon>
        <taxon>Marinilabiliales</taxon>
        <taxon>Prolixibacteraceae</taxon>
        <taxon>Maribellus</taxon>
    </lineage>
</organism>
<dbReference type="AlphaFoldDB" id="A0A399T5B0"/>
<comment type="caution">
    <text evidence="1">The sequence shown here is derived from an EMBL/GenBank/DDBJ whole genome shotgun (WGS) entry which is preliminary data.</text>
</comment>
<dbReference type="Proteomes" id="UP000265926">
    <property type="component" value="Unassembled WGS sequence"/>
</dbReference>
<keyword evidence="2" id="KW-1185">Reference proteome</keyword>
<accession>A0A399T5B0</accession>
<dbReference type="EMBL" id="QWGR01000002">
    <property type="protein sequence ID" value="RIJ49972.1"/>
    <property type="molecule type" value="Genomic_DNA"/>
</dbReference>
<proteinExistence type="predicted"/>
<reference evidence="1 2" key="1">
    <citation type="submission" date="2018-08" db="EMBL/GenBank/DDBJ databases">
        <title>Pallidiluteibacterium maritimus gen. nov., sp. nov., isolated from coastal sediment.</title>
        <authorList>
            <person name="Zhou L.Y."/>
        </authorList>
    </citation>
    <scope>NUCLEOTIDE SEQUENCE [LARGE SCALE GENOMIC DNA]</scope>
    <source>
        <strain evidence="1 2">XSD2</strain>
    </source>
</reference>
<evidence type="ECO:0000313" key="1">
    <source>
        <dbReference type="EMBL" id="RIJ49972.1"/>
    </source>
</evidence>
<sequence>MQLVAKEMTKKIAHNITTAILGFFLVLLTVANASAQIVIEECDTMTFSVDSRPSIDDLNFVWGIYTASNQPKDVLDPAGTLDPALYFVDGMYASGVGRTVKVTGLAPGKYYVRIHVWDEVSCTDNIEMYVMEVIESTLDMEIFADSVCIGEPTNVYIRFTGVGPYDVYYTIGDQVTPSVYNLNGKEVDPEITISITQPLPVGETKFWVMKVTDDCKVYSFEEVAPEERPGTGILIYPKPTKQPIYLKEE</sequence>